<comment type="subcellular location">
    <subcellularLocation>
        <location evidence="1">Nucleus</location>
    </subcellularLocation>
</comment>
<dbReference type="GO" id="GO:0008270">
    <property type="term" value="F:zinc ion binding"/>
    <property type="evidence" value="ECO:0007669"/>
    <property type="project" value="InterPro"/>
</dbReference>
<dbReference type="InterPro" id="IPR007219">
    <property type="entry name" value="XnlR_reg_dom"/>
</dbReference>
<dbReference type="PANTHER" id="PTHR31001:SF87">
    <property type="entry name" value="COL-21"/>
    <property type="match status" value="1"/>
</dbReference>
<dbReference type="GO" id="GO:0003677">
    <property type="term" value="F:DNA binding"/>
    <property type="evidence" value="ECO:0007669"/>
    <property type="project" value="InterPro"/>
</dbReference>
<reference evidence="5" key="1">
    <citation type="submission" date="2014-01" db="EMBL/GenBank/DDBJ databases">
        <title>The genome of the white-rot fungus Pycnoporus cinnabarinus: a basidiomycete model with a versatile arsenal for lignocellulosic biomass breakdown.</title>
        <authorList>
            <person name="Levasseur A."/>
            <person name="Lomascolo A."/>
            <person name="Ruiz-Duenas F.J."/>
            <person name="Uzan E."/>
            <person name="Piumi F."/>
            <person name="Kues U."/>
            <person name="Ram A.F.J."/>
            <person name="Murat C."/>
            <person name="Haon M."/>
            <person name="Benoit I."/>
            <person name="Arfi Y."/>
            <person name="Chevret D."/>
            <person name="Drula E."/>
            <person name="Kwon M.J."/>
            <person name="Gouret P."/>
            <person name="Lesage-Meessen L."/>
            <person name="Lombard V."/>
            <person name="Mariette J."/>
            <person name="Noirot C."/>
            <person name="Park J."/>
            <person name="Patyshakuliyeva A."/>
            <person name="Wieneger R.A.B."/>
            <person name="Wosten H.A.B."/>
            <person name="Martin F."/>
            <person name="Coutinho P.M."/>
            <person name="de Vries R."/>
            <person name="Martinez A.T."/>
            <person name="Klopp C."/>
            <person name="Pontarotti P."/>
            <person name="Henrissat B."/>
            <person name="Record E."/>
        </authorList>
    </citation>
    <scope>NUCLEOTIDE SEQUENCE [LARGE SCALE GENOMIC DNA]</scope>
    <source>
        <strain evidence="5">BRFM137</strain>
    </source>
</reference>
<evidence type="ECO:0000313" key="6">
    <source>
        <dbReference type="Proteomes" id="UP000029665"/>
    </source>
</evidence>
<dbReference type="InterPro" id="IPR050613">
    <property type="entry name" value="Sec_Metabolite_Reg"/>
</dbReference>
<keyword evidence="6" id="KW-1185">Reference proteome</keyword>
<feature type="region of interest" description="Disordered" evidence="3">
    <location>
        <begin position="697"/>
        <end position="748"/>
    </location>
</feature>
<sequence length="834" mass="92842">MFLKLGDPYRAKWTYARSANTTTVSEPFQPGNHPLSGPIQQLVENLPLRHVAETLIDGYFAERNWQFGIPEQWFRRCCEQMWRHLRLRCPGPSCHLSGGCARCTEELNPHWLSLMFAVLALAPQRIVGSSAKTYFLKAMEARRLVEDILLASRAYSQPSAVQGVVLSCIGAALLARYLADRGRMSDAWKLTGTALRNAQAVGLHRDPGWQKWENMDKQERELRVLGWWFLVIADRLYSFTLGRPMMSTEGSFDVKMVPDDVHGDGSPNPVAIFHQHFIGLIEIMGEMIDKCMGVQMPAYATVLEIDRKFKFWLCRLHPSLDWREQHTISNPITFEERTRAYQRHMCAGYYLCATMNLHRPYLMHAPPILPPPKPLSATMTVIMNPSRERCIELAMELVRVMCDAQEEAAGWQPDPQQPAMMYHYAYFVFDGAIALVGAFSQEPPHPKARECLTLIDRAMRMLHWCVEATRNAGGRDGEGETANRAITVLNALRKAGRWDERFRKDETRPDGDGSPGYQDSRQERSEEAVQDGMFSYGQPGGLNLAEVVRFTTGSLSVPENFNIPYLNTPASGFSFPFSNPMQTQSSATMPIPFGDGRDFTASVPVGMSGVDASGSGSGGAAGASRGTASMQTMLNNLEVVQRTSAAGRSRPQIWEMRQWLCLCVICIDSTSEFLTAYYRKLTGPLVIKIIEAEMSMGDSDSKFPGQRSPAIPPSPTRENPGQVYPQSDPQPAAPESIPGTGGEGNLRTDELLGNPYVLEDAFSKLDSALSEVISRIQTEERSVGNASNGDTLLQKFTRWRDELTEIRRGRKSVGSAGRGGDALAQQQEGGLFTD</sequence>
<keyword evidence="2" id="KW-0539">Nucleus</keyword>
<dbReference type="SMART" id="SM00906">
    <property type="entry name" value="Fungal_trans"/>
    <property type="match status" value="1"/>
</dbReference>
<dbReference type="CDD" id="cd12148">
    <property type="entry name" value="fungal_TF_MHR"/>
    <property type="match status" value="1"/>
</dbReference>
<dbReference type="OrthoDB" id="3364175at2759"/>
<evidence type="ECO:0000256" key="1">
    <source>
        <dbReference type="ARBA" id="ARBA00004123"/>
    </source>
</evidence>
<dbReference type="PANTHER" id="PTHR31001">
    <property type="entry name" value="UNCHARACTERIZED TRANSCRIPTIONAL REGULATORY PROTEIN"/>
    <property type="match status" value="1"/>
</dbReference>
<evidence type="ECO:0000256" key="2">
    <source>
        <dbReference type="ARBA" id="ARBA00023242"/>
    </source>
</evidence>
<evidence type="ECO:0000256" key="3">
    <source>
        <dbReference type="SAM" id="MobiDB-lite"/>
    </source>
</evidence>
<organism evidence="5 6">
    <name type="scientific">Pycnoporus cinnabarinus</name>
    <name type="common">Cinnabar-red polypore</name>
    <name type="synonym">Trametes cinnabarina</name>
    <dbReference type="NCBI Taxonomy" id="5643"/>
    <lineage>
        <taxon>Eukaryota</taxon>
        <taxon>Fungi</taxon>
        <taxon>Dikarya</taxon>
        <taxon>Basidiomycota</taxon>
        <taxon>Agaricomycotina</taxon>
        <taxon>Agaricomycetes</taxon>
        <taxon>Polyporales</taxon>
        <taxon>Polyporaceae</taxon>
        <taxon>Trametes</taxon>
    </lineage>
</organism>
<evidence type="ECO:0000259" key="4">
    <source>
        <dbReference type="SMART" id="SM00906"/>
    </source>
</evidence>
<gene>
    <name evidence="5" type="ORF">BN946_scf185028.g22</name>
</gene>
<dbReference type="EMBL" id="CCBP010000412">
    <property type="protein sequence ID" value="CDO76771.1"/>
    <property type="molecule type" value="Genomic_DNA"/>
</dbReference>
<dbReference type="STRING" id="5643.A0A060SRI9"/>
<comment type="caution">
    <text evidence="5">The sequence shown here is derived from an EMBL/GenBank/DDBJ whole genome shotgun (WGS) entry which is preliminary data.</text>
</comment>
<feature type="compositionally biased region" description="Basic and acidic residues" evidence="3">
    <location>
        <begin position="500"/>
        <end position="511"/>
    </location>
</feature>
<dbReference type="AlphaFoldDB" id="A0A060SRI9"/>
<feature type="domain" description="Xylanolytic transcriptional activator regulatory" evidence="4">
    <location>
        <begin position="187"/>
        <end position="264"/>
    </location>
</feature>
<name>A0A060SRI9_PYCCI</name>
<dbReference type="GO" id="GO:0006351">
    <property type="term" value="P:DNA-templated transcription"/>
    <property type="evidence" value="ECO:0007669"/>
    <property type="project" value="InterPro"/>
</dbReference>
<dbReference type="Pfam" id="PF04082">
    <property type="entry name" value="Fungal_trans"/>
    <property type="match status" value="1"/>
</dbReference>
<evidence type="ECO:0000313" key="5">
    <source>
        <dbReference type="EMBL" id="CDO76771.1"/>
    </source>
</evidence>
<dbReference type="Proteomes" id="UP000029665">
    <property type="component" value="Unassembled WGS sequence"/>
</dbReference>
<proteinExistence type="predicted"/>
<dbReference type="HOGENOM" id="CLU_340436_0_0_1"/>
<dbReference type="GO" id="GO:0005634">
    <property type="term" value="C:nucleus"/>
    <property type="evidence" value="ECO:0007669"/>
    <property type="project" value="UniProtKB-SubCell"/>
</dbReference>
<feature type="compositionally biased region" description="Polar residues" evidence="3">
    <location>
        <begin position="716"/>
        <end position="729"/>
    </location>
</feature>
<feature type="region of interest" description="Disordered" evidence="3">
    <location>
        <begin position="500"/>
        <end position="528"/>
    </location>
</feature>
<feature type="region of interest" description="Disordered" evidence="3">
    <location>
        <begin position="808"/>
        <end position="834"/>
    </location>
</feature>
<accession>A0A060SRI9</accession>
<protein>
    <recommendedName>
        <fullName evidence="4">Xylanolytic transcriptional activator regulatory domain-containing protein</fullName>
    </recommendedName>
</protein>